<accession>A0ABP9WH71</accession>
<dbReference type="Pfam" id="PF13515">
    <property type="entry name" value="FUSC_2"/>
    <property type="match status" value="1"/>
</dbReference>
<keyword evidence="2 5" id="KW-0812">Transmembrane</keyword>
<feature type="transmembrane region" description="Helical" evidence="5">
    <location>
        <begin position="290"/>
        <end position="310"/>
    </location>
</feature>
<comment type="caution">
    <text evidence="7">The sequence shown here is derived from an EMBL/GenBank/DDBJ whole genome shotgun (WGS) entry which is preliminary data.</text>
</comment>
<dbReference type="EMBL" id="BAABRR010000003">
    <property type="protein sequence ID" value="GAA5518323.1"/>
    <property type="molecule type" value="Genomic_DNA"/>
</dbReference>
<dbReference type="InterPro" id="IPR049453">
    <property type="entry name" value="Memb_transporter_dom"/>
</dbReference>
<organism evidence="7 8">
    <name type="scientific">Demequina sediminis</name>
    <dbReference type="NCBI Taxonomy" id="1930058"/>
    <lineage>
        <taxon>Bacteria</taxon>
        <taxon>Bacillati</taxon>
        <taxon>Actinomycetota</taxon>
        <taxon>Actinomycetes</taxon>
        <taxon>Micrococcales</taxon>
        <taxon>Demequinaceae</taxon>
        <taxon>Demequina</taxon>
    </lineage>
</organism>
<reference evidence="7 8" key="1">
    <citation type="submission" date="2024-02" db="EMBL/GenBank/DDBJ databases">
        <title>Lysinimicrobium sediminis NBRC 112286.</title>
        <authorList>
            <person name="Ichikawa N."/>
            <person name="Katano-Makiyama Y."/>
            <person name="Hidaka K."/>
        </authorList>
    </citation>
    <scope>NUCLEOTIDE SEQUENCE [LARGE SCALE GENOMIC DNA]</scope>
    <source>
        <strain evidence="7 8">NBRC 112286</strain>
    </source>
</reference>
<protein>
    <recommendedName>
        <fullName evidence="6">Integral membrane bound transporter domain-containing protein</fullName>
    </recommendedName>
</protein>
<feature type="transmembrane region" description="Helical" evidence="5">
    <location>
        <begin position="196"/>
        <end position="214"/>
    </location>
</feature>
<gene>
    <name evidence="7" type="ORF">Lsed01_00745</name>
</gene>
<evidence type="ECO:0000256" key="4">
    <source>
        <dbReference type="ARBA" id="ARBA00023136"/>
    </source>
</evidence>
<comment type="subcellular location">
    <subcellularLocation>
        <location evidence="1">Membrane</location>
        <topology evidence="1">Multi-pass membrane protein</topology>
    </subcellularLocation>
</comment>
<name>A0ABP9WH71_9MICO</name>
<keyword evidence="3 5" id="KW-1133">Transmembrane helix</keyword>
<feature type="transmembrane region" description="Helical" evidence="5">
    <location>
        <begin position="248"/>
        <end position="278"/>
    </location>
</feature>
<evidence type="ECO:0000256" key="1">
    <source>
        <dbReference type="ARBA" id="ARBA00004141"/>
    </source>
</evidence>
<evidence type="ECO:0000256" key="5">
    <source>
        <dbReference type="SAM" id="Phobius"/>
    </source>
</evidence>
<feature type="transmembrane region" description="Helical" evidence="5">
    <location>
        <begin position="50"/>
        <end position="67"/>
    </location>
</feature>
<evidence type="ECO:0000256" key="3">
    <source>
        <dbReference type="ARBA" id="ARBA00022989"/>
    </source>
</evidence>
<feature type="transmembrane region" description="Helical" evidence="5">
    <location>
        <begin position="138"/>
        <end position="164"/>
    </location>
</feature>
<feature type="domain" description="Integral membrane bound transporter" evidence="6">
    <location>
        <begin position="214"/>
        <end position="334"/>
    </location>
</feature>
<feature type="transmembrane region" description="Helical" evidence="5">
    <location>
        <begin position="220"/>
        <end position="236"/>
    </location>
</feature>
<evidence type="ECO:0000256" key="2">
    <source>
        <dbReference type="ARBA" id="ARBA00022692"/>
    </source>
</evidence>
<keyword evidence="8" id="KW-1185">Reference proteome</keyword>
<feature type="transmembrane region" description="Helical" evidence="5">
    <location>
        <begin position="27"/>
        <end position="45"/>
    </location>
</feature>
<proteinExistence type="predicted"/>
<evidence type="ECO:0000313" key="8">
    <source>
        <dbReference type="Proteomes" id="UP001426770"/>
    </source>
</evidence>
<evidence type="ECO:0000259" key="6">
    <source>
        <dbReference type="Pfam" id="PF13515"/>
    </source>
</evidence>
<dbReference type="Proteomes" id="UP001426770">
    <property type="component" value="Unassembled WGS sequence"/>
</dbReference>
<evidence type="ECO:0000313" key="7">
    <source>
        <dbReference type="EMBL" id="GAA5518323.1"/>
    </source>
</evidence>
<keyword evidence="4 5" id="KW-0472">Membrane</keyword>
<feature type="transmembrane region" description="Helical" evidence="5">
    <location>
        <begin position="73"/>
        <end position="93"/>
    </location>
</feature>
<sequence>MPWREGVRRAVVSLGTVVPAGEPRWPIALQAAITLTVPVVVGIAAGRMDLGMLAAVGAFTVPYFAALPRLERLRLRPLAGLVLVATAALGALLAPSGVWAAVGLVAVTIAVGAAVHGYRLGPPGPLFPVLVYGMSWHAVGSGVPASTLIACVAAGCTFAVLVSITPLVRRVHWSVTPRPLRVLLAAPLWDRGARELVIRTAIVAVAATAVSLVYVDPERAYWTVAAGVVVIGVVPGRGPALTRGLHRAVGTGVGVGVYLAIGAAGLAPLWLAAVLFALQFITELAITRHYAIAVAAVTPLALVLVTAGAGELGTTAVVGERLVDTLVGAALGVATALIHPPAPPDPEGRLAPPHRPD</sequence>